<dbReference type="Gene3D" id="3.20.20.70">
    <property type="entry name" value="Aldolase class I"/>
    <property type="match status" value="1"/>
</dbReference>
<organism evidence="1 2">
    <name type="scientific">Candidatus Prevotella avicola</name>
    <dbReference type="NCBI Taxonomy" id="2838738"/>
    <lineage>
        <taxon>Bacteria</taxon>
        <taxon>Pseudomonadati</taxon>
        <taxon>Bacteroidota</taxon>
        <taxon>Bacteroidia</taxon>
        <taxon>Bacteroidales</taxon>
        <taxon>Prevotellaceae</taxon>
        <taxon>Prevotella</taxon>
    </lineage>
</organism>
<dbReference type="InterPro" id="IPR036206">
    <property type="entry name" value="ThiamineP_synth_sf"/>
</dbReference>
<sequence length="202" mass="23004">MKLAIMTKATFFVEEDIILTSLFDEGLDLLHLYKPGSSPMYSERLLSLLPEDCYSKVMVHEHYYLKQEYDLAGIHLDNPADSLPVGYKGKYSRTCTDLGSLAEMKKKANYVFLKNIFDCIEFKDEKSSFTIGQLEEAAQQGLIDKKVYALGGMSLENINMARQLGFGGVVICGDLWNRFDIQNGRDFKDIMGHFEKLRKSVQ</sequence>
<dbReference type="InterPro" id="IPR013785">
    <property type="entry name" value="Aldolase_TIM"/>
</dbReference>
<evidence type="ECO:0000313" key="1">
    <source>
        <dbReference type="EMBL" id="HIZ69456.1"/>
    </source>
</evidence>
<protein>
    <submittedName>
        <fullName evidence="1">Thiamine phosphate synthase</fullName>
    </submittedName>
</protein>
<name>A0A9D2JW31_9BACT</name>
<dbReference type="SUPFAM" id="SSF51391">
    <property type="entry name" value="Thiamin phosphate synthase"/>
    <property type="match status" value="1"/>
</dbReference>
<reference evidence="1" key="1">
    <citation type="journal article" date="2021" name="PeerJ">
        <title>Extensive microbial diversity within the chicken gut microbiome revealed by metagenomics and culture.</title>
        <authorList>
            <person name="Gilroy R."/>
            <person name="Ravi A."/>
            <person name="Getino M."/>
            <person name="Pursley I."/>
            <person name="Horton D.L."/>
            <person name="Alikhan N.F."/>
            <person name="Baker D."/>
            <person name="Gharbi K."/>
            <person name="Hall N."/>
            <person name="Watson M."/>
            <person name="Adriaenssens E.M."/>
            <person name="Foster-Nyarko E."/>
            <person name="Jarju S."/>
            <person name="Secka A."/>
            <person name="Antonio M."/>
            <person name="Oren A."/>
            <person name="Chaudhuri R.R."/>
            <person name="La Ragione R."/>
            <person name="Hildebrand F."/>
            <person name="Pallen M.J."/>
        </authorList>
    </citation>
    <scope>NUCLEOTIDE SEQUENCE</scope>
    <source>
        <strain evidence="1">ChiHecec3B27-8219</strain>
    </source>
</reference>
<proteinExistence type="predicted"/>
<dbReference type="Proteomes" id="UP000824055">
    <property type="component" value="Unassembled WGS sequence"/>
</dbReference>
<reference evidence="1" key="2">
    <citation type="submission" date="2021-04" db="EMBL/GenBank/DDBJ databases">
        <authorList>
            <person name="Gilroy R."/>
        </authorList>
    </citation>
    <scope>NUCLEOTIDE SEQUENCE</scope>
    <source>
        <strain evidence="1">ChiHecec3B27-8219</strain>
    </source>
</reference>
<dbReference type="EMBL" id="DXBE01000047">
    <property type="protein sequence ID" value="HIZ69456.1"/>
    <property type="molecule type" value="Genomic_DNA"/>
</dbReference>
<accession>A0A9D2JW31</accession>
<evidence type="ECO:0000313" key="2">
    <source>
        <dbReference type="Proteomes" id="UP000824055"/>
    </source>
</evidence>
<comment type="caution">
    <text evidence="1">The sequence shown here is derived from an EMBL/GenBank/DDBJ whole genome shotgun (WGS) entry which is preliminary data.</text>
</comment>
<dbReference type="AlphaFoldDB" id="A0A9D2JW31"/>
<gene>
    <name evidence="1" type="ORF">H9966_06215</name>
</gene>